<evidence type="ECO:0000256" key="3">
    <source>
        <dbReference type="ARBA" id="ARBA00044493"/>
    </source>
</evidence>
<evidence type="ECO:0000313" key="6">
    <source>
        <dbReference type="EMBL" id="KAJ2795866.1"/>
    </source>
</evidence>
<keyword evidence="2" id="KW-0677">Repeat</keyword>
<reference evidence="6" key="1">
    <citation type="submission" date="2022-07" db="EMBL/GenBank/DDBJ databases">
        <title>Phylogenomic reconstructions and comparative analyses of Kickxellomycotina fungi.</title>
        <authorList>
            <person name="Reynolds N.K."/>
            <person name="Stajich J.E."/>
            <person name="Barry K."/>
            <person name="Grigoriev I.V."/>
            <person name="Crous P."/>
            <person name="Smith M.E."/>
        </authorList>
    </citation>
    <scope>NUCLEOTIDE SEQUENCE</scope>
    <source>
        <strain evidence="6">NRRL 1565</strain>
    </source>
</reference>
<comment type="function">
    <text evidence="3">Regulates mitochondrial small subunit maturation by controlling 15S rRNA 5'-end processing. Localizes to the 5' precursor of the 15S rRNA in a position that is subsequently occupied by mS47 in the mature yeast mtSSU. Uses structure and sequence-specific RNA recognition, binding to a single-stranded region of the precursor and specifically recognizing bases -6 to -1. The exchange of Ccm1 for mS47 is coupled to the irreversible removal of precursor rRNA that is accompanied by conformational changes of the mitoribosomal proteins uS5m and mS26. These conformational changes signal completion of 5'-end rRNA processing through protection of the mature 5'-end of the 15S rRNA and stabilization of mS47. The removal of the 5' precursor together with the dissociation of Ccm1 may be catalyzed by the 5'-3' exoribonuclease Pet127. Involved in the specific removal of group I introns in mitochondrial encoded transcripts.</text>
</comment>
<dbReference type="Pfam" id="PF13041">
    <property type="entry name" value="PPR_2"/>
    <property type="match status" value="1"/>
</dbReference>
<dbReference type="Proteomes" id="UP001140094">
    <property type="component" value="Unassembled WGS sequence"/>
</dbReference>
<dbReference type="InterPro" id="IPR011990">
    <property type="entry name" value="TPR-like_helical_dom_sf"/>
</dbReference>
<dbReference type="AlphaFoldDB" id="A0A9W8HP91"/>
<organism evidence="6 7">
    <name type="scientific">Coemansia guatemalensis</name>
    <dbReference type="NCBI Taxonomy" id="2761395"/>
    <lineage>
        <taxon>Eukaryota</taxon>
        <taxon>Fungi</taxon>
        <taxon>Fungi incertae sedis</taxon>
        <taxon>Zoopagomycota</taxon>
        <taxon>Kickxellomycotina</taxon>
        <taxon>Kickxellomycetes</taxon>
        <taxon>Kickxellales</taxon>
        <taxon>Kickxellaceae</taxon>
        <taxon>Coemansia</taxon>
    </lineage>
</organism>
<feature type="repeat" description="PPR" evidence="5">
    <location>
        <begin position="623"/>
        <end position="657"/>
    </location>
</feature>
<protein>
    <recommendedName>
        <fullName evidence="8">Pentacotripeptide-repeat region of PRORP domain-containing protein</fullName>
    </recommendedName>
</protein>
<feature type="non-terminal residue" evidence="6">
    <location>
        <position position="818"/>
    </location>
</feature>
<feature type="repeat" description="PPR" evidence="5">
    <location>
        <begin position="532"/>
        <end position="566"/>
    </location>
</feature>
<comment type="similarity">
    <text evidence="1">Belongs to the CCM1 family.</text>
</comment>
<dbReference type="PANTHER" id="PTHR47447:SF23">
    <property type="entry name" value="PENTACOTRIPEPTIDE-REPEAT REGION OF PRORP DOMAIN-CONTAINING PROTEIN"/>
    <property type="match status" value="1"/>
</dbReference>
<dbReference type="InterPro" id="IPR002885">
    <property type="entry name" value="PPR_rpt"/>
</dbReference>
<dbReference type="OrthoDB" id="185373at2759"/>
<keyword evidence="7" id="KW-1185">Reference proteome</keyword>
<comment type="subunit">
    <text evidence="4">Binds to mitochondrial small subunit 15S rRNA.</text>
</comment>
<evidence type="ECO:0000256" key="5">
    <source>
        <dbReference type="PROSITE-ProRule" id="PRU00708"/>
    </source>
</evidence>
<evidence type="ECO:0000256" key="2">
    <source>
        <dbReference type="ARBA" id="ARBA00022737"/>
    </source>
</evidence>
<comment type="caution">
    <text evidence="6">The sequence shown here is derived from an EMBL/GenBank/DDBJ whole genome shotgun (WGS) entry which is preliminary data.</text>
</comment>
<evidence type="ECO:0000313" key="7">
    <source>
        <dbReference type="Proteomes" id="UP001140094"/>
    </source>
</evidence>
<dbReference type="NCBIfam" id="TIGR00756">
    <property type="entry name" value="PPR"/>
    <property type="match status" value="2"/>
</dbReference>
<dbReference type="Gene3D" id="1.25.40.10">
    <property type="entry name" value="Tetratricopeptide repeat domain"/>
    <property type="match status" value="3"/>
</dbReference>
<evidence type="ECO:0000256" key="4">
    <source>
        <dbReference type="ARBA" id="ARBA00044511"/>
    </source>
</evidence>
<accession>A0A9W8HP91</accession>
<evidence type="ECO:0008006" key="8">
    <source>
        <dbReference type="Google" id="ProtNLM"/>
    </source>
</evidence>
<sequence>MADPDAFMSSLHFGLGLLKPKEYSDIISLLQVSGICEIPCGNTLTTRVSAADGLSLAMHDMPPSRLAEILVIAAIQDGIDVTAGVLQRALEVTVAVQDVAAARDLLALCNSRLAVILDPQLVASTSKSRPAAIDEPQSIVCQQIVESLLQLIEVGQDPQLLAPGADLRKPQEEMGYFQLDDAVDFDKGLVPAADQEATDLWRAAAAERVYREYMSLGIVEVPSPEPGVGAALQGSVVSTPQMIASMLRIYANARNPEQTAIFYEALTAVVAQLPDRSFDSDAEQLKSTHKVDLGLWTDILRSVSNSGQQWLAARVLGAMAGDGWLPTQAAYEEYLSTLGCLSEAALKKAIDELLNNIQENGVSTSQLPVREPLACALVAAQTVDSAEAMAARIEQALLLSRLHPEASSPGTAVVSDKTARSIMRAMLANGQIARARGLAEEWSATRPDLVDARCMAALILALGKTGQHSEALDLFVTYQQSDESEITLDLLCAVFEVYMHAGDYAEAVSAGKRIRVLVNDSWTGGTLEALPGHDIYNSLIRAYCEEILPAEAMHVLEEMRRYGLNATPETYTILAKCMSDLRSFEGLKLVNALVNVDYNMVSLDNARTMWGRASPRSPPLPLTTDYYNALMEAYLRVAEPTLALQVWEVMRFRGVRPDNLTATLLVDICGWNERVHWEQDMLPQKTFVSHEVPEDHIYTGVPLLHLHFLASVLQQLQEAGLELSIANYQHVAEAIMRAALVSDVVTLLIGRFETPEESAAWERETKKVYIKHANPVVLGIVKFLHSEEDLLAYEDTQSVAKFMANAPDIPLCEETVNT</sequence>
<evidence type="ECO:0000256" key="1">
    <source>
        <dbReference type="ARBA" id="ARBA00006192"/>
    </source>
</evidence>
<dbReference type="EMBL" id="JANBUO010002061">
    <property type="protein sequence ID" value="KAJ2795866.1"/>
    <property type="molecule type" value="Genomic_DNA"/>
</dbReference>
<dbReference type="Pfam" id="PF01535">
    <property type="entry name" value="PPR"/>
    <property type="match status" value="1"/>
</dbReference>
<proteinExistence type="inferred from homology"/>
<dbReference type="PROSITE" id="PS51375">
    <property type="entry name" value="PPR"/>
    <property type="match status" value="2"/>
</dbReference>
<gene>
    <name evidence="6" type="ORF">H4R20_005733</name>
</gene>
<dbReference type="PANTHER" id="PTHR47447">
    <property type="entry name" value="OS03G0856100 PROTEIN"/>
    <property type="match status" value="1"/>
</dbReference>
<name>A0A9W8HP91_9FUNG</name>